<comment type="caution">
    <text evidence="1">The sequence shown here is derived from an EMBL/GenBank/DDBJ whole genome shotgun (WGS) entry which is preliminary data.</text>
</comment>
<evidence type="ECO:0000313" key="1">
    <source>
        <dbReference type="EMBL" id="KAK3875236.1"/>
    </source>
</evidence>
<organism evidence="1 2">
    <name type="scientific">Petrolisthes cinctipes</name>
    <name type="common">Flat porcelain crab</name>
    <dbReference type="NCBI Taxonomy" id="88211"/>
    <lineage>
        <taxon>Eukaryota</taxon>
        <taxon>Metazoa</taxon>
        <taxon>Ecdysozoa</taxon>
        <taxon>Arthropoda</taxon>
        <taxon>Crustacea</taxon>
        <taxon>Multicrustacea</taxon>
        <taxon>Malacostraca</taxon>
        <taxon>Eumalacostraca</taxon>
        <taxon>Eucarida</taxon>
        <taxon>Decapoda</taxon>
        <taxon>Pleocyemata</taxon>
        <taxon>Anomura</taxon>
        <taxon>Galatheoidea</taxon>
        <taxon>Porcellanidae</taxon>
        <taxon>Petrolisthes</taxon>
    </lineage>
</organism>
<gene>
    <name evidence="1" type="ORF">Pcinc_019878</name>
</gene>
<dbReference type="PANTHER" id="PTHR33332">
    <property type="entry name" value="REVERSE TRANSCRIPTASE DOMAIN-CONTAINING PROTEIN"/>
    <property type="match status" value="1"/>
</dbReference>
<reference evidence="1" key="1">
    <citation type="submission" date="2023-10" db="EMBL/GenBank/DDBJ databases">
        <title>Genome assemblies of two species of porcelain crab, Petrolisthes cinctipes and Petrolisthes manimaculis (Anomura: Porcellanidae).</title>
        <authorList>
            <person name="Angst P."/>
        </authorList>
    </citation>
    <scope>NUCLEOTIDE SEQUENCE</scope>
    <source>
        <strain evidence="1">PB745_01</strain>
        <tissue evidence="1">Gill</tissue>
    </source>
</reference>
<dbReference type="Proteomes" id="UP001286313">
    <property type="component" value="Unassembled WGS sequence"/>
</dbReference>
<protein>
    <submittedName>
        <fullName evidence="1">Uncharacterized protein</fullName>
    </submittedName>
</protein>
<name>A0AAE1FKE3_PETCI</name>
<keyword evidence="2" id="KW-1185">Reference proteome</keyword>
<sequence>MLLEDNTHHHIMETREEKDLGMIVDSGLTFSKHIQTQVNKANSVLGAIKHTFKALDPTAFLTQYKSLVRPNLEYASVIYKDALEYVQRRATRQSRASHKNLIIMKNDSLLWSYQL</sequence>
<dbReference type="EMBL" id="JAWQEG010001993">
    <property type="protein sequence ID" value="KAK3875236.1"/>
    <property type="molecule type" value="Genomic_DNA"/>
</dbReference>
<dbReference type="AlphaFoldDB" id="A0AAE1FKE3"/>
<proteinExistence type="predicted"/>
<evidence type="ECO:0000313" key="2">
    <source>
        <dbReference type="Proteomes" id="UP001286313"/>
    </source>
</evidence>
<accession>A0AAE1FKE3</accession>